<dbReference type="InterPro" id="IPR015424">
    <property type="entry name" value="PyrdxlP-dep_Trfase"/>
</dbReference>
<proteinExistence type="inferred from homology"/>
<dbReference type="GO" id="GO:0008483">
    <property type="term" value="F:transaminase activity"/>
    <property type="evidence" value="ECO:0007669"/>
    <property type="project" value="UniProtKB-KW"/>
</dbReference>
<keyword evidence="5" id="KW-1185">Reference proteome</keyword>
<protein>
    <submittedName>
        <fullName evidence="4">DegT/DnrJ/EryC1/StrS family aminotransferase</fullName>
        <ecNumber evidence="4">2.6.1.-</ecNumber>
    </submittedName>
</protein>
<gene>
    <name evidence="4" type="ORF">VXS00_04295</name>
</gene>
<comment type="similarity">
    <text evidence="2 3">Belongs to the DegT/DnrJ/EryC1 family.</text>
</comment>
<dbReference type="Proteomes" id="UP001339429">
    <property type="component" value="Unassembled WGS sequence"/>
</dbReference>
<reference evidence="4 5" key="1">
    <citation type="submission" date="2024-01" db="EMBL/GenBank/DDBJ databases">
        <title>Active colonisers of the gastrointestinal tract of Atlantic salmon farmed in a warm water region.</title>
        <authorList>
            <person name="Bowman J.P."/>
        </authorList>
    </citation>
    <scope>NUCLEOTIDE SEQUENCE [LARGE SCALE GENOMIC DNA]</scope>
    <source>
        <strain evidence="4 5">S4MW1</strain>
    </source>
</reference>
<accession>A0ABU6LGU0</accession>
<evidence type="ECO:0000313" key="4">
    <source>
        <dbReference type="EMBL" id="MEC6897858.1"/>
    </source>
</evidence>
<dbReference type="InterPro" id="IPR015421">
    <property type="entry name" value="PyrdxlP-dep_Trfase_major"/>
</dbReference>
<dbReference type="Gene3D" id="3.90.1150.10">
    <property type="entry name" value="Aspartate Aminotransferase, domain 1"/>
    <property type="match status" value="1"/>
</dbReference>
<dbReference type="Pfam" id="PF01041">
    <property type="entry name" value="DegT_DnrJ_EryC1"/>
    <property type="match status" value="1"/>
</dbReference>
<dbReference type="PIRSF" id="PIRSF000390">
    <property type="entry name" value="PLP_StrS"/>
    <property type="match status" value="1"/>
</dbReference>
<keyword evidence="1 3" id="KW-0663">Pyridoxal phosphate</keyword>
<sequence length="367" mass="41053">MINFLDLQKINNQYQKELKEACGRVIDSGWYIMGNELEAFEREFAEYCGVKHVIGVANGLDALILVIRAWKELGKLKAGDEVIVPANTYIASVLAITENDLTPVFVEPNPTTYNLCPTNVRAAITEKTKAILPVHLYGLISPMLELMDIAKEHALLVLEDCAQAHGANIDGKKVGNWGDAAGFSFYPGKNLGALGDAGAITTNNDELAQTVKALRNYGSHKKYENLYQGINSRLDEIQAAMLRVKLGYLDQETARRREIANCYRSGITNPLIQLPEWNDDSNHVFHLFVIQTPKRDELQQYLGDNGIQTVIHYPIPPHKQPAYAQWNQQLLPVTEKIHQQVLSLPIDPTMTAQQVDKVITVINQYCS</sequence>
<dbReference type="Gene3D" id="3.40.640.10">
    <property type="entry name" value="Type I PLP-dependent aspartate aminotransferase-like (Major domain)"/>
    <property type="match status" value="1"/>
</dbReference>
<name>A0ABU6LGU0_9GAMM</name>
<dbReference type="PANTHER" id="PTHR30244">
    <property type="entry name" value="TRANSAMINASE"/>
    <property type="match status" value="1"/>
</dbReference>
<dbReference type="SUPFAM" id="SSF53383">
    <property type="entry name" value="PLP-dependent transferases"/>
    <property type="match status" value="1"/>
</dbReference>
<dbReference type="EMBL" id="JAYXUD010000002">
    <property type="protein sequence ID" value="MEC6897858.1"/>
    <property type="molecule type" value="Genomic_DNA"/>
</dbReference>
<keyword evidence="4" id="KW-0808">Transferase</keyword>
<dbReference type="InterPro" id="IPR000653">
    <property type="entry name" value="DegT/StrS_aminotransferase"/>
</dbReference>
<organism evidence="4 5">
    <name type="scientific">Photobacterium piscicola</name>
    <dbReference type="NCBI Taxonomy" id="1378299"/>
    <lineage>
        <taxon>Bacteria</taxon>
        <taxon>Pseudomonadati</taxon>
        <taxon>Pseudomonadota</taxon>
        <taxon>Gammaproteobacteria</taxon>
        <taxon>Vibrionales</taxon>
        <taxon>Vibrionaceae</taxon>
        <taxon>Photobacterium</taxon>
    </lineage>
</organism>
<dbReference type="RefSeq" id="WP_327779383.1">
    <property type="nucleotide sequence ID" value="NZ_JAYXUD010000002.1"/>
</dbReference>
<dbReference type="PANTHER" id="PTHR30244:SF36">
    <property type="entry name" value="3-OXO-GLUCOSE-6-PHOSPHATE:GLUTAMATE AMINOTRANSFERASE"/>
    <property type="match status" value="1"/>
</dbReference>
<dbReference type="EC" id="2.6.1.-" evidence="4"/>
<evidence type="ECO:0000256" key="1">
    <source>
        <dbReference type="ARBA" id="ARBA00022898"/>
    </source>
</evidence>
<dbReference type="CDD" id="cd00616">
    <property type="entry name" value="AHBA_syn"/>
    <property type="match status" value="1"/>
</dbReference>
<comment type="caution">
    <text evidence="4">The sequence shown here is derived from an EMBL/GenBank/DDBJ whole genome shotgun (WGS) entry which is preliminary data.</text>
</comment>
<evidence type="ECO:0000313" key="5">
    <source>
        <dbReference type="Proteomes" id="UP001339429"/>
    </source>
</evidence>
<keyword evidence="4" id="KW-0032">Aminotransferase</keyword>
<dbReference type="InterPro" id="IPR015422">
    <property type="entry name" value="PyrdxlP-dep_Trfase_small"/>
</dbReference>
<evidence type="ECO:0000256" key="2">
    <source>
        <dbReference type="ARBA" id="ARBA00037999"/>
    </source>
</evidence>
<evidence type="ECO:0000256" key="3">
    <source>
        <dbReference type="RuleBase" id="RU004508"/>
    </source>
</evidence>